<evidence type="ECO:0000256" key="4">
    <source>
        <dbReference type="ARBA" id="ARBA00023163"/>
    </source>
</evidence>
<keyword evidence="4" id="KW-0804">Transcription</keyword>
<evidence type="ECO:0000256" key="3">
    <source>
        <dbReference type="ARBA" id="ARBA00023125"/>
    </source>
</evidence>
<dbReference type="PANTHER" id="PTHR30126">
    <property type="entry name" value="HTH-TYPE TRANSCRIPTIONAL REGULATOR"/>
    <property type="match status" value="1"/>
</dbReference>
<protein>
    <submittedName>
        <fullName evidence="6">LysR family transcriptional regulator</fullName>
    </submittedName>
</protein>
<keyword evidence="2" id="KW-0805">Transcription regulation</keyword>
<keyword evidence="3" id="KW-0238">DNA-binding</keyword>
<dbReference type="InterPro" id="IPR000847">
    <property type="entry name" value="LysR_HTH_N"/>
</dbReference>
<dbReference type="GO" id="GO:0003700">
    <property type="term" value="F:DNA-binding transcription factor activity"/>
    <property type="evidence" value="ECO:0007669"/>
    <property type="project" value="InterPro"/>
</dbReference>
<dbReference type="GO" id="GO:0000976">
    <property type="term" value="F:transcription cis-regulatory region binding"/>
    <property type="evidence" value="ECO:0007669"/>
    <property type="project" value="TreeGrafter"/>
</dbReference>
<dbReference type="Pfam" id="PF03466">
    <property type="entry name" value="LysR_substrate"/>
    <property type="match status" value="1"/>
</dbReference>
<gene>
    <name evidence="6" type="ORF">ENN98_02665</name>
</gene>
<dbReference type="InterPro" id="IPR036390">
    <property type="entry name" value="WH_DNA-bd_sf"/>
</dbReference>
<evidence type="ECO:0000256" key="1">
    <source>
        <dbReference type="ARBA" id="ARBA00009437"/>
    </source>
</evidence>
<dbReference type="SUPFAM" id="SSF46785">
    <property type="entry name" value="Winged helix' DNA-binding domain"/>
    <property type="match status" value="1"/>
</dbReference>
<dbReference type="SUPFAM" id="SSF53850">
    <property type="entry name" value="Periplasmic binding protein-like II"/>
    <property type="match status" value="1"/>
</dbReference>
<dbReference type="Gene3D" id="1.10.10.10">
    <property type="entry name" value="Winged helix-like DNA-binding domain superfamily/Winged helix DNA-binding domain"/>
    <property type="match status" value="1"/>
</dbReference>
<comment type="caution">
    <text evidence="6">The sequence shown here is derived from an EMBL/GenBank/DDBJ whole genome shotgun (WGS) entry which is preliminary data.</text>
</comment>
<dbReference type="PRINTS" id="PR00039">
    <property type="entry name" value="HTHLYSR"/>
</dbReference>
<dbReference type="EMBL" id="DSDS01000057">
    <property type="protein sequence ID" value="HET97601.1"/>
    <property type="molecule type" value="Genomic_DNA"/>
</dbReference>
<name>A0A7C2TK95_9BACT</name>
<dbReference type="PANTHER" id="PTHR30126:SF40">
    <property type="entry name" value="HTH-TYPE TRANSCRIPTIONAL REGULATOR GLTR"/>
    <property type="match status" value="1"/>
</dbReference>
<dbReference type="PROSITE" id="PS50931">
    <property type="entry name" value="HTH_LYSR"/>
    <property type="match status" value="1"/>
</dbReference>
<dbReference type="InterPro" id="IPR005119">
    <property type="entry name" value="LysR_subst-bd"/>
</dbReference>
<dbReference type="InterPro" id="IPR047788">
    <property type="entry name" value="LysR-like_Sec_metab"/>
</dbReference>
<dbReference type="NCBIfam" id="NF040786">
    <property type="entry name" value="LysR_Sec_metab"/>
    <property type="match status" value="1"/>
</dbReference>
<reference evidence="6" key="1">
    <citation type="journal article" date="2020" name="mSystems">
        <title>Genome- and Community-Level Interaction Insights into Carbon Utilization and Element Cycling Functions of Hydrothermarchaeota in Hydrothermal Sediment.</title>
        <authorList>
            <person name="Zhou Z."/>
            <person name="Liu Y."/>
            <person name="Xu W."/>
            <person name="Pan J."/>
            <person name="Luo Z.H."/>
            <person name="Li M."/>
        </authorList>
    </citation>
    <scope>NUCLEOTIDE SEQUENCE [LARGE SCALE GENOMIC DNA]</scope>
    <source>
        <strain evidence="6">SpSt-1224</strain>
    </source>
</reference>
<evidence type="ECO:0000259" key="5">
    <source>
        <dbReference type="PROSITE" id="PS50931"/>
    </source>
</evidence>
<dbReference type="InterPro" id="IPR036388">
    <property type="entry name" value="WH-like_DNA-bd_sf"/>
</dbReference>
<evidence type="ECO:0000256" key="2">
    <source>
        <dbReference type="ARBA" id="ARBA00023015"/>
    </source>
</evidence>
<evidence type="ECO:0000313" key="6">
    <source>
        <dbReference type="EMBL" id="HET97601.1"/>
    </source>
</evidence>
<dbReference type="Gene3D" id="3.40.190.290">
    <property type="match status" value="1"/>
</dbReference>
<proteinExistence type="inferred from homology"/>
<dbReference type="AlphaFoldDB" id="A0A7C2TK95"/>
<dbReference type="CDD" id="cd08420">
    <property type="entry name" value="PBP2_CysL_like"/>
    <property type="match status" value="1"/>
</dbReference>
<dbReference type="FunFam" id="1.10.10.10:FF:000001">
    <property type="entry name" value="LysR family transcriptional regulator"/>
    <property type="match status" value="1"/>
</dbReference>
<dbReference type="Pfam" id="PF00126">
    <property type="entry name" value="HTH_1"/>
    <property type="match status" value="1"/>
</dbReference>
<accession>A0A7C2TK95</accession>
<sequence length="298" mass="33266">MDLHRLEVFCRVVELKSFTKAAEASFLSQPTVSEHLRTLEEILAVKLVDRLGREVLPTPAGKILYDYARRILRLRNEAVEAIANHSGRYAGHLWVAAGTIPGTYLLPELIGRFKESYPEVLVTVKIANSRQAAELVVQGDCEFGVVGARWNEAVLEWEPLFADELSLVVRHDHPWAGRGEIEPVELAEPPFIDRERESGTRKVMHEILQRHGLEVDKLRVIAEMGSTEAVCQSVKAGIGVAILSRQAIRDDLACGSLAEVAIRGVNFTRPFYLVRRRKRQPSPIAALFLDFLKSNSGG</sequence>
<dbReference type="Proteomes" id="UP000885986">
    <property type="component" value="Unassembled WGS sequence"/>
</dbReference>
<organism evidence="6">
    <name type="scientific">Desulfurivibrio alkaliphilus</name>
    <dbReference type="NCBI Taxonomy" id="427923"/>
    <lineage>
        <taxon>Bacteria</taxon>
        <taxon>Pseudomonadati</taxon>
        <taxon>Thermodesulfobacteriota</taxon>
        <taxon>Desulfobulbia</taxon>
        <taxon>Desulfobulbales</taxon>
        <taxon>Desulfobulbaceae</taxon>
        <taxon>Desulfurivibrio</taxon>
    </lineage>
</organism>
<feature type="domain" description="HTH lysR-type" evidence="5">
    <location>
        <begin position="1"/>
        <end position="58"/>
    </location>
</feature>
<comment type="similarity">
    <text evidence="1">Belongs to the LysR transcriptional regulatory family.</text>
</comment>